<dbReference type="FunFam" id="1.20.1090.10:FF:000001">
    <property type="entry name" value="Aldehyde-alcohol dehydrogenase"/>
    <property type="match status" value="1"/>
</dbReference>
<dbReference type="Pfam" id="PF00465">
    <property type="entry name" value="Fe-ADH"/>
    <property type="match status" value="1"/>
</dbReference>
<dbReference type="PROSITE" id="PS00913">
    <property type="entry name" value="ADH_IRON_1"/>
    <property type="match status" value="1"/>
</dbReference>
<evidence type="ECO:0000259" key="4">
    <source>
        <dbReference type="Pfam" id="PF00465"/>
    </source>
</evidence>
<dbReference type="GO" id="GO:0004022">
    <property type="term" value="F:alcohol dehydrogenase (NAD+) activity"/>
    <property type="evidence" value="ECO:0007669"/>
    <property type="project" value="TreeGrafter"/>
</dbReference>
<evidence type="ECO:0000313" key="6">
    <source>
        <dbReference type="EMBL" id="MCC3144624.1"/>
    </source>
</evidence>
<evidence type="ECO:0000256" key="1">
    <source>
        <dbReference type="ARBA" id="ARBA00007358"/>
    </source>
</evidence>
<keyword evidence="3" id="KW-0520">NAD</keyword>
<evidence type="ECO:0000259" key="5">
    <source>
        <dbReference type="Pfam" id="PF25137"/>
    </source>
</evidence>
<dbReference type="RefSeq" id="WP_229344541.1">
    <property type="nucleotide sequence ID" value="NZ_JAJFAT010000005.1"/>
</dbReference>
<dbReference type="InterPro" id="IPR001670">
    <property type="entry name" value="ADH_Fe/GldA"/>
</dbReference>
<proteinExistence type="inferred from homology"/>
<comment type="caution">
    <text evidence="6">The sequence shown here is derived from an EMBL/GenBank/DDBJ whole genome shotgun (WGS) entry which is preliminary data.</text>
</comment>
<protein>
    <submittedName>
        <fullName evidence="6">Iron-containing alcohol dehydrogenase</fullName>
    </submittedName>
</protein>
<dbReference type="InterPro" id="IPR039697">
    <property type="entry name" value="Alcohol_dehydrogenase_Fe"/>
</dbReference>
<sequence length="428" mass="46567">MPDYYDYMLPTVNFMGPGCVEVVGERCKILGAKKVLIVTDSFLRNMEGGPVDQVLNYLDKANLNYAFYDEVEPNPKDTNVYEGLDIYQKENCDMIVTIGGGSAHDCGKAIGVAATHDGDLYKDYAGIEKLENETPPMVCVNTTAGTASEVTRHTVITDTSQTPNVKFVIVSWRNTPDVSINDPELMVGKPPGLTAATGMDALTHAVETYVSTNANALTDAAAIKSIELVANNLRKAVEDGQDIKARENMANASVLSGFAFNNGGLGYVHAMAHQLGGFYDMPHGIANAILLPYVEKFNLGTDVERFSNITEIFGSDQSDISNNPKAQESIKAIKDEIDKLKRFQKIAEVFGVDTSNMSTREAAEASLDAIKELARDIGIPTSLSESKFDVKREDFEEMAKLALEDGNAGTNPRKGSVEDIVRIFEDAY</sequence>
<dbReference type="PANTHER" id="PTHR11496">
    <property type="entry name" value="ALCOHOL DEHYDROGENASE"/>
    <property type="match status" value="1"/>
</dbReference>
<dbReference type="GO" id="GO:0046872">
    <property type="term" value="F:metal ion binding"/>
    <property type="evidence" value="ECO:0007669"/>
    <property type="project" value="InterPro"/>
</dbReference>
<feature type="domain" description="Fe-containing alcohol dehydrogenase-like C-terminal" evidence="5">
    <location>
        <begin position="194"/>
        <end position="336"/>
    </location>
</feature>
<gene>
    <name evidence="6" type="ORF">LJ207_04700</name>
</gene>
<reference evidence="6 7" key="1">
    <citation type="submission" date="2021-10" db="EMBL/GenBank/DDBJ databases">
        <authorList>
            <person name="Grouzdev D.S."/>
            <person name="Pantiukh K.S."/>
            <person name="Krutkina M.S."/>
        </authorList>
    </citation>
    <scope>NUCLEOTIDE SEQUENCE [LARGE SCALE GENOMIC DNA]</scope>
    <source>
        <strain evidence="6 7">Z-7514</strain>
    </source>
</reference>
<dbReference type="EMBL" id="JAJFAT010000005">
    <property type="protein sequence ID" value="MCC3144624.1"/>
    <property type="molecule type" value="Genomic_DNA"/>
</dbReference>
<evidence type="ECO:0000256" key="3">
    <source>
        <dbReference type="ARBA" id="ARBA00023027"/>
    </source>
</evidence>
<name>A0AAW4WZM5_9FIRM</name>
<keyword evidence="7" id="KW-1185">Reference proteome</keyword>
<dbReference type="Proteomes" id="UP001199296">
    <property type="component" value="Unassembled WGS sequence"/>
</dbReference>
<dbReference type="InterPro" id="IPR056798">
    <property type="entry name" value="ADH_Fe_C"/>
</dbReference>
<dbReference type="SUPFAM" id="SSF56796">
    <property type="entry name" value="Dehydroquinate synthase-like"/>
    <property type="match status" value="2"/>
</dbReference>
<dbReference type="Gene3D" id="3.40.50.1970">
    <property type="match status" value="1"/>
</dbReference>
<feature type="domain" description="Fe-containing alcohol dehydrogenase-like C-terminal" evidence="5">
    <location>
        <begin position="340"/>
        <end position="428"/>
    </location>
</feature>
<dbReference type="Gene3D" id="1.20.1090.10">
    <property type="entry name" value="Dehydroquinate synthase-like - alpha domain"/>
    <property type="match status" value="2"/>
</dbReference>
<evidence type="ECO:0000313" key="7">
    <source>
        <dbReference type="Proteomes" id="UP001199296"/>
    </source>
</evidence>
<evidence type="ECO:0000256" key="2">
    <source>
        <dbReference type="ARBA" id="ARBA00023002"/>
    </source>
</evidence>
<dbReference type="PANTHER" id="PTHR11496:SF102">
    <property type="entry name" value="ALCOHOL DEHYDROGENASE 4"/>
    <property type="match status" value="1"/>
</dbReference>
<dbReference type="InterPro" id="IPR018211">
    <property type="entry name" value="ADH_Fe_CS"/>
</dbReference>
<dbReference type="AlphaFoldDB" id="A0AAW4WZM5"/>
<comment type="similarity">
    <text evidence="1">Belongs to the iron-containing alcohol dehydrogenase family.</text>
</comment>
<feature type="domain" description="Alcohol dehydrogenase iron-type/glycerol dehydrogenase GldA" evidence="4">
    <location>
        <begin position="10"/>
        <end position="183"/>
    </location>
</feature>
<dbReference type="FunFam" id="3.40.50.1970:FF:000003">
    <property type="entry name" value="Alcohol dehydrogenase, iron-containing"/>
    <property type="match status" value="1"/>
</dbReference>
<keyword evidence="2" id="KW-0560">Oxidoreductase</keyword>
<dbReference type="CDD" id="cd08188">
    <property type="entry name" value="PDDH"/>
    <property type="match status" value="1"/>
</dbReference>
<organism evidence="6 7">
    <name type="scientific">Halanaerobium polyolivorans</name>
    <dbReference type="NCBI Taxonomy" id="2886943"/>
    <lineage>
        <taxon>Bacteria</taxon>
        <taxon>Bacillati</taxon>
        <taxon>Bacillota</taxon>
        <taxon>Clostridia</taxon>
        <taxon>Halanaerobiales</taxon>
        <taxon>Halanaerobiaceae</taxon>
        <taxon>Halanaerobium</taxon>
    </lineage>
</organism>
<accession>A0AAW4WZM5</accession>
<dbReference type="PROSITE" id="PS00060">
    <property type="entry name" value="ADH_IRON_2"/>
    <property type="match status" value="1"/>
</dbReference>
<dbReference type="Pfam" id="PF25137">
    <property type="entry name" value="ADH_Fe_C"/>
    <property type="match status" value="2"/>
</dbReference>